<sequence length="314" mass="35463">MLKHPIDQSTFRRGVLGAAPCVLPSAFSTMAHRDEYGYSPSTWHQRLGHLGEDVLRSLKSRRIVKPNPHFHGHTSHTSPISPIPKSPFVALLDPNWRDAMYDKYNALLKNSTLVLNPKPPNINVVLSMWLFRHKYHANGSLSKYKACLVANGRSQQFGVDYDDTLSPVVKPAIVRTGMFLSQKKYDLELLDRAYMANCNPTRTSVDTKSKLGYNGYPISDPTLYRSLAGGLQYLTFTRANISYAVQQHHRTKHIEIDIHFVRDMVARGQVCVLHVPSHYQYADIFTKGLPSTLFEEFRTSLSVQTSPAQTTGAY</sequence>
<dbReference type="PANTHER" id="PTHR11439:SF524">
    <property type="entry name" value="RNA-DIRECTED DNA POLYMERASE, PROTEIN KINASE RLK-PELLE-DLSV FAMILY"/>
    <property type="match status" value="1"/>
</dbReference>
<keyword evidence="3" id="KW-1185">Reference proteome</keyword>
<feature type="domain" description="Reverse transcriptase Ty1/copia-type" evidence="1">
    <location>
        <begin position="116"/>
        <end position="180"/>
    </location>
</feature>
<proteinExistence type="predicted"/>
<dbReference type="EMBL" id="BQNB010008912">
    <property type="protein sequence ID" value="GJS56080.1"/>
    <property type="molecule type" value="Genomic_DNA"/>
</dbReference>
<dbReference type="InterPro" id="IPR013103">
    <property type="entry name" value="RVT_2"/>
</dbReference>
<dbReference type="Proteomes" id="UP001151760">
    <property type="component" value="Unassembled WGS sequence"/>
</dbReference>
<name>A0ABQ4WT59_9ASTR</name>
<dbReference type="Pfam" id="PF07727">
    <property type="entry name" value="RVT_2"/>
    <property type="match status" value="1"/>
</dbReference>
<dbReference type="PANTHER" id="PTHR11439">
    <property type="entry name" value="GAG-POL-RELATED RETROTRANSPOSON"/>
    <property type="match status" value="1"/>
</dbReference>
<organism evidence="2 3">
    <name type="scientific">Tanacetum coccineum</name>
    <dbReference type="NCBI Taxonomy" id="301880"/>
    <lineage>
        <taxon>Eukaryota</taxon>
        <taxon>Viridiplantae</taxon>
        <taxon>Streptophyta</taxon>
        <taxon>Embryophyta</taxon>
        <taxon>Tracheophyta</taxon>
        <taxon>Spermatophyta</taxon>
        <taxon>Magnoliopsida</taxon>
        <taxon>eudicotyledons</taxon>
        <taxon>Gunneridae</taxon>
        <taxon>Pentapetalae</taxon>
        <taxon>asterids</taxon>
        <taxon>campanulids</taxon>
        <taxon>Asterales</taxon>
        <taxon>Asteraceae</taxon>
        <taxon>Asteroideae</taxon>
        <taxon>Anthemideae</taxon>
        <taxon>Anthemidinae</taxon>
        <taxon>Tanacetum</taxon>
    </lineage>
</organism>
<dbReference type="CDD" id="cd09272">
    <property type="entry name" value="RNase_HI_RT_Ty1"/>
    <property type="match status" value="1"/>
</dbReference>
<evidence type="ECO:0000313" key="2">
    <source>
        <dbReference type="EMBL" id="GJS56080.1"/>
    </source>
</evidence>
<protein>
    <submittedName>
        <fullName evidence="2">Ribonuclease H-like domain-containing protein</fullName>
    </submittedName>
</protein>
<gene>
    <name evidence="2" type="ORF">Tco_0629442</name>
</gene>
<evidence type="ECO:0000313" key="3">
    <source>
        <dbReference type="Proteomes" id="UP001151760"/>
    </source>
</evidence>
<reference evidence="2" key="1">
    <citation type="journal article" date="2022" name="Int. J. Mol. Sci.">
        <title>Draft Genome of Tanacetum Coccineum: Genomic Comparison of Closely Related Tanacetum-Family Plants.</title>
        <authorList>
            <person name="Yamashiro T."/>
            <person name="Shiraishi A."/>
            <person name="Nakayama K."/>
            <person name="Satake H."/>
        </authorList>
    </citation>
    <scope>NUCLEOTIDE SEQUENCE</scope>
</reference>
<reference evidence="2" key="2">
    <citation type="submission" date="2022-01" db="EMBL/GenBank/DDBJ databases">
        <authorList>
            <person name="Yamashiro T."/>
            <person name="Shiraishi A."/>
            <person name="Satake H."/>
            <person name="Nakayama K."/>
        </authorList>
    </citation>
    <scope>NUCLEOTIDE SEQUENCE</scope>
</reference>
<comment type="caution">
    <text evidence="2">The sequence shown here is derived from an EMBL/GenBank/DDBJ whole genome shotgun (WGS) entry which is preliminary data.</text>
</comment>
<accession>A0ABQ4WT59</accession>
<evidence type="ECO:0000259" key="1">
    <source>
        <dbReference type="Pfam" id="PF07727"/>
    </source>
</evidence>